<comment type="caution">
    <text evidence="2">The sequence shown here is derived from an EMBL/GenBank/DDBJ whole genome shotgun (WGS) entry which is preliminary data.</text>
</comment>
<feature type="compositionally biased region" description="Low complexity" evidence="1">
    <location>
        <begin position="54"/>
        <end position="66"/>
    </location>
</feature>
<evidence type="ECO:0000313" key="2">
    <source>
        <dbReference type="EMBL" id="TNN63787.1"/>
    </source>
</evidence>
<dbReference type="Proteomes" id="UP000314294">
    <property type="component" value="Unassembled WGS sequence"/>
</dbReference>
<accession>A0A4Z2HD31</accession>
<dbReference type="EMBL" id="SRLO01000266">
    <property type="protein sequence ID" value="TNN63787.1"/>
    <property type="molecule type" value="Genomic_DNA"/>
</dbReference>
<dbReference type="AlphaFoldDB" id="A0A4Z2HD31"/>
<proteinExistence type="predicted"/>
<reference evidence="2 3" key="1">
    <citation type="submission" date="2019-03" db="EMBL/GenBank/DDBJ databases">
        <title>First draft genome of Liparis tanakae, snailfish: a comprehensive survey of snailfish specific genes.</title>
        <authorList>
            <person name="Kim W."/>
            <person name="Song I."/>
            <person name="Jeong J.-H."/>
            <person name="Kim D."/>
            <person name="Kim S."/>
            <person name="Ryu S."/>
            <person name="Song J.Y."/>
            <person name="Lee S.K."/>
        </authorList>
    </citation>
    <scope>NUCLEOTIDE SEQUENCE [LARGE SCALE GENOMIC DNA]</scope>
    <source>
        <tissue evidence="2">Muscle</tissue>
    </source>
</reference>
<feature type="region of interest" description="Disordered" evidence="1">
    <location>
        <begin position="43"/>
        <end position="67"/>
    </location>
</feature>
<name>A0A4Z2HD31_9TELE</name>
<organism evidence="2 3">
    <name type="scientific">Liparis tanakae</name>
    <name type="common">Tanaka's snailfish</name>
    <dbReference type="NCBI Taxonomy" id="230148"/>
    <lineage>
        <taxon>Eukaryota</taxon>
        <taxon>Metazoa</taxon>
        <taxon>Chordata</taxon>
        <taxon>Craniata</taxon>
        <taxon>Vertebrata</taxon>
        <taxon>Euteleostomi</taxon>
        <taxon>Actinopterygii</taxon>
        <taxon>Neopterygii</taxon>
        <taxon>Teleostei</taxon>
        <taxon>Neoteleostei</taxon>
        <taxon>Acanthomorphata</taxon>
        <taxon>Eupercaria</taxon>
        <taxon>Perciformes</taxon>
        <taxon>Cottioidei</taxon>
        <taxon>Cottales</taxon>
        <taxon>Liparidae</taxon>
        <taxon>Liparis</taxon>
    </lineage>
</organism>
<keyword evidence="3" id="KW-1185">Reference proteome</keyword>
<gene>
    <name evidence="2" type="ORF">EYF80_025989</name>
</gene>
<sequence>MSTVNEEQHGRTREYVSRWNTGSEEGNVLDVFTLCVLGRPPAPLENDRRGFTASDGGMSSSDPPSGRAFRLEQAAVGARRDVPEGVFPDYGGRRCLARANLPVLVFGAQPRAGRTPRLD</sequence>
<evidence type="ECO:0000313" key="3">
    <source>
        <dbReference type="Proteomes" id="UP000314294"/>
    </source>
</evidence>
<protein>
    <submittedName>
        <fullName evidence="2">Uncharacterized protein</fullName>
    </submittedName>
</protein>
<evidence type="ECO:0000256" key="1">
    <source>
        <dbReference type="SAM" id="MobiDB-lite"/>
    </source>
</evidence>